<evidence type="ECO:0000313" key="3">
    <source>
        <dbReference type="Proteomes" id="UP000265798"/>
    </source>
</evidence>
<organism evidence="2 3">
    <name type="scientific">Leptospira stimsonii</name>
    <dbReference type="NCBI Taxonomy" id="2202203"/>
    <lineage>
        <taxon>Bacteria</taxon>
        <taxon>Pseudomonadati</taxon>
        <taxon>Spirochaetota</taxon>
        <taxon>Spirochaetia</taxon>
        <taxon>Leptospirales</taxon>
        <taxon>Leptospiraceae</taxon>
        <taxon>Leptospira</taxon>
    </lineage>
</organism>
<accession>A0A396Z0M5</accession>
<name>A0A396Z0M5_9LEPT</name>
<keyword evidence="1" id="KW-0472">Membrane</keyword>
<keyword evidence="1" id="KW-1133">Transmembrane helix</keyword>
<comment type="caution">
    <text evidence="2">The sequence shown here is derived from an EMBL/GenBank/DDBJ whole genome shotgun (WGS) entry which is preliminary data.</text>
</comment>
<dbReference type="EMBL" id="QHCT01000005">
    <property type="protein sequence ID" value="RHX87296.1"/>
    <property type="molecule type" value="Genomic_DNA"/>
</dbReference>
<feature type="transmembrane region" description="Helical" evidence="1">
    <location>
        <begin position="77"/>
        <end position="96"/>
    </location>
</feature>
<keyword evidence="1" id="KW-0812">Transmembrane</keyword>
<reference evidence="3" key="1">
    <citation type="submission" date="2018-05" db="EMBL/GenBank/DDBJ databases">
        <title>Leptospira yasudae sp. nov. and Leptospira stimsonii sp. nov., two pathogenic species of the genus Leptospira isolated from environmental sources.</title>
        <authorList>
            <person name="Casanovas-Massana A."/>
            <person name="Hamond C."/>
            <person name="Santos L.A."/>
            <person name="Hacker K.P."/>
            <person name="Balassiano I."/>
            <person name="Medeiros M.A."/>
            <person name="Reis M.G."/>
            <person name="Ko A.I."/>
            <person name="Wunder E.A."/>
        </authorList>
    </citation>
    <scope>NUCLEOTIDE SEQUENCE [LARGE SCALE GENOMIC DNA]</scope>
    <source>
        <strain evidence="3">Yale</strain>
    </source>
</reference>
<dbReference type="OrthoDB" id="320588at2"/>
<dbReference type="RefSeq" id="WP_118969794.1">
    <property type="nucleotide sequence ID" value="NZ_QHCT01000005.1"/>
</dbReference>
<feature type="transmembrane region" description="Helical" evidence="1">
    <location>
        <begin position="49"/>
        <end position="70"/>
    </location>
</feature>
<dbReference type="AlphaFoldDB" id="A0A396Z0M5"/>
<proteinExistence type="predicted"/>
<evidence type="ECO:0000256" key="1">
    <source>
        <dbReference type="SAM" id="Phobius"/>
    </source>
</evidence>
<dbReference type="Proteomes" id="UP000265798">
    <property type="component" value="Unassembled WGS sequence"/>
</dbReference>
<protein>
    <submittedName>
        <fullName evidence="2">Uncharacterized protein</fullName>
    </submittedName>
</protein>
<feature type="transmembrane region" description="Helical" evidence="1">
    <location>
        <begin position="249"/>
        <end position="272"/>
    </location>
</feature>
<evidence type="ECO:0000313" key="2">
    <source>
        <dbReference type="EMBL" id="RHX87296.1"/>
    </source>
</evidence>
<gene>
    <name evidence="2" type="ORF">DLM75_17495</name>
</gene>
<sequence length="276" mass="30817">MIFALVKSGDRPLPEPPSQNSPWKLLFVGLCLVDGMALLFIPLGIYGSVLVTAALLLFLFLPLLFLVIRLSSRFGNLLYVALFLSLLSAGVSSLYISQSIGFFLGIPIGKNTNLIAKNELGNDRILVFKGVKILTDYVSSRSAKVGKGSTSSNPAKTIYFHVAPLVAMNWKEGDPIFVWVACERLELPTCQWGNSVFFWGENLKNHSFYGYYKLAVQEAGKIYKFPIEGEPTIFRPIANPEKKLVRAGLYGLSGLFFLNYSWFVCIFLGKFFRKDK</sequence>